<evidence type="ECO:0000313" key="2">
    <source>
        <dbReference type="EMBL" id="TBU07658.1"/>
    </source>
</evidence>
<accession>A0A4Q9LHN9</accession>
<reference evidence="2 3" key="1">
    <citation type="submission" date="2017-12" db="EMBL/GenBank/DDBJ databases">
        <authorList>
            <person name="Pombert J.-F."/>
            <person name="Haag K.L."/>
            <person name="Ebert D."/>
        </authorList>
    </citation>
    <scope>NUCLEOTIDE SEQUENCE [LARGE SCALE GENOMIC DNA]</scope>
    <source>
        <strain evidence="2">BE-OM-2</strain>
    </source>
</reference>
<comment type="caution">
    <text evidence="2">The sequence shown here is derived from an EMBL/GenBank/DDBJ whole genome shotgun (WGS) entry which is preliminary data.</text>
</comment>
<organism evidence="2 3">
    <name type="scientific">Hamiltosporidium magnivora</name>
    <dbReference type="NCBI Taxonomy" id="148818"/>
    <lineage>
        <taxon>Eukaryota</taxon>
        <taxon>Fungi</taxon>
        <taxon>Fungi incertae sedis</taxon>
        <taxon>Microsporidia</taxon>
        <taxon>Dubosqiidae</taxon>
        <taxon>Hamiltosporidium</taxon>
    </lineage>
</organism>
<evidence type="ECO:0000313" key="3">
    <source>
        <dbReference type="Proteomes" id="UP000291404"/>
    </source>
</evidence>
<proteinExistence type="predicted"/>
<evidence type="ECO:0000256" key="1">
    <source>
        <dbReference type="SAM" id="MobiDB-lite"/>
    </source>
</evidence>
<dbReference type="EMBL" id="PITI01000244">
    <property type="protein sequence ID" value="TBU07658.1"/>
    <property type="molecule type" value="Genomic_DNA"/>
</dbReference>
<dbReference type="AlphaFoldDB" id="A0A4Q9LHN9"/>
<dbReference type="VEuPathDB" id="MicrosporidiaDB:CWI36_0244p0010"/>
<gene>
    <name evidence="2" type="ORF">CWI36_0244p0010</name>
</gene>
<sequence>MHMNYGDFVHFKWVKATRKNSEYHISPKSKNMNDNISLFIGRASMGAIMRAKKHEEPTSPLKQAIGEEDEEPTININEESDLEEETTVVKLVEENALKLKHFNPDLIK</sequence>
<keyword evidence="3" id="KW-1185">Reference proteome</keyword>
<feature type="region of interest" description="Disordered" evidence="1">
    <location>
        <begin position="51"/>
        <end position="73"/>
    </location>
</feature>
<dbReference type="Proteomes" id="UP000291404">
    <property type="component" value="Unassembled WGS sequence"/>
</dbReference>
<name>A0A4Q9LHN9_9MICR</name>
<protein>
    <submittedName>
        <fullName evidence="2">Uncharacterized protein</fullName>
    </submittedName>
</protein>